<feature type="domain" description="Mur ligase C-terminal" evidence="13">
    <location>
        <begin position="315"/>
        <end position="440"/>
    </location>
</feature>
<organism evidence="15 16">
    <name type="scientific">Aciduricibacillus chroicocephali</name>
    <dbReference type="NCBI Taxonomy" id="3054939"/>
    <lineage>
        <taxon>Bacteria</taxon>
        <taxon>Bacillati</taxon>
        <taxon>Bacillota</taxon>
        <taxon>Bacilli</taxon>
        <taxon>Bacillales</taxon>
        <taxon>Bacillaceae</taxon>
        <taxon>Aciduricibacillus</taxon>
    </lineage>
</organism>
<dbReference type="SUPFAM" id="SSF63418">
    <property type="entry name" value="MurE/MurF N-terminal domain"/>
    <property type="match status" value="1"/>
</dbReference>
<evidence type="ECO:0000256" key="3">
    <source>
        <dbReference type="ARBA" id="ARBA00022618"/>
    </source>
</evidence>
<dbReference type="Pfam" id="PF02875">
    <property type="entry name" value="Mur_ligase_C"/>
    <property type="match status" value="1"/>
</dbReference>
<comment type="subcellular location">
    <subcellularLocation>
        <location evidence="10 11">Cytoplasm</location>
    </subcellularLocation>
</comment>
<dbReference type="EMBL" id="CP129113">
    <property type="protein sequence ID" value="WLV25681.1"/>
    <property type="molecule type" value="Genomic_DNA"/>
</dbReference>
<evidence type="ECO:0000256" key="2">
    <source>
        <dbReference type="ARBA" id="ARBA00022598"/>
    </source>
</evidence>
<feature type="binding site" evidence="10">
    <location>
        <begin position="114"/>
        <end position="120"/>
    </location>
    <ligand>
        <name>ATP</name>
        <dbReference type="ChEBI" id="CHEBI:30616"/>
    </ligand>
</feature>
<dbReference type="InterPro" id="IPR051046">
    <property type="entry name" value="MurCDEF_CellWall_CoF430Synth"/>
</dbReference>
<evidence type="ECO:0000259" key="13">
    <source>
        <dbReference type="Pfam" id="PF02875"/>
    </source>
</evidence>
<dbReference type="InterPro" id="IPR013221">
    <property type="entry name" value="Mur_ligase_cen"/>
</dbReference>
<reference evidence="15" key="1">
    <citation type="submission" date="2023-06" db="EMBL/GenBank/DDBJ databases">
        <title>A Treasure from Seagulls: Isolation and Description of Aciduricobacillus qingdaonensis gen. nov., sp. nov., a Rare Obligately Uric Acid-utilizing Member in the Family Bacillaceae.</title>
        <authorList>
            <person name="Liu W."/>
            <person name="Wang B."/>
        </authorList>
    </citation>
    <scope>NUCLEOTIDE SEQUENCE</scope>
    <source>
        <strain evidence="15">44XB</strain>
    </source>
</reference>
<comment type="similarity">
    <text evidence="10">Belongs to the MurCDEF family. MurF subfamily.</text>
</comment>
<comment type="function">
    <text evidence="10 11">Involved in cell wall formation. Catalyzes the final step in the synthesis of UDP-N-acetylmuramoyl-pentapeptide, the precursor of murein.</text>
</comment>
<keyword evidence="4 10" id="KW-0547">Nucleotide-binding</keyword>
<evidence type="ECO:0000256" key="4">
    <source>
        <dbReference type="ARBA" id="ARBA00022741"/>
    </source>
</evidence>
<comment type="pathway">
    <text evidence="10 11">Cell wall biogenesis; peptidoglycan biosynthesis.</text>
</comment>
<keyword evidence="7 10" id="KW-0573">Peptidoglycan synthesis</keyword>
<keyword evidence="1 10" id="KW-0963">Cytoplasm</keyword>
<dbReference type="InterPro" id="IPR004101">
    <property type="entry name" value="Mur_ligase_C"/>
</dbReference>
<dbReference type="InterPro" id="IPR005863">
    <property type="entry name" value="UDP-N-AcMur_synth"/>
</dbReference>
<keyword evidence="3 10" id="KW-0132">Cell division</keyword>
<dbReference type="SUPFAM" id="SSF53623">
    <property type="entry name" value="MurD-like peptide ligases, catalytic domain"/>
    <property type="match status" value="1"/>
</dbReference>
<keyword evidence="16" id="KW-1185">Reference proteome</keyword>
<accession>A0ABY9KY72</accession>
<name>A0ABY9KY72_9BACI</name>
<evidence type="ECO:0000256" key="10">
    <source>
        <dbReference type="HAMAP-Rule" id="MF_02019"/>
    </source>
</evidence>
<evidence type="ECO:0000259" key="14">
    <source>
        <dbReference type="Pfam" id="PF08245"/>
    </source>
</evidence>
<dbReference type="EC" id="6.3.2.10" evidence="10 11"/>
<dbReference type="PANTHER" id="PTHR43024:SF1">
    <property type="entry name" value="UDP-N-ACETYLMURAMOYL-TRIPEPTIDE--D-ALANYL-D-ALANINE LIGASE"/>
    <property type="match status" value="1"/>
</dbReference>
<dbReference type="InterPro" id="IPR036565">
    <property type="entry name" value="Mur-like_cat_sf"/>
</dbReference>
<keyword evidence="5 10" id="KW-0067">ATP-binding</keyword>
<dbReference type="Gene3D" id="3.90.190.20">
    <property type="entry name" value="Mur ligase, C-terminal domain"/>
    <property type="match status" value="1"/>
</dbReference>
<comment type="catalytic activity">
    <reaction evidence="10 11">
        <text>D-alanyl-D-alanine + UDP-N-acetyl-alpha-D-muramoyl-L-alanyl-gamma-D-glutamyl-meso-2,6-diaminopimelate + ATP = UDP-N-acetyl-alpha-D-muramoyl-L-alanyl-gamma-D-glutamyl-meso-2,6-diaminopimeloyl-D-alanyl-D-alanine + ADP + phosphate + H(+)</text>
        <dbReference type="Rhea" id="RHEA:28374"/>
        <dbReference type="ChEBI" id="CHEBI:15378"/>
        <dbReference type="ChEBI" id="CHEBI:30616"/>
        <dbReference type="ChEBI" id="CHEBI:43474"/>
        <dbReference type="ChEBI" id="CHEBI:57822"/>
        <dbReference type="ChEBI" id="CHEBI:61386"/>
        <dbReference type="ChEBI" id="CHEBI:83905"/>
        <dbReference type="ChEBI" id="CHEBI:456216"/>
        <dbReference type="EC" id="6.3.2.10"/>
    </reaction>
</comment>
<dbReference type="GO" id="GO:0047480">
    <property type="term" value="F:UDP-N-acetylmuramoyl-tripeptide-D-alanyl-D-alanine ligase activity"/>
    <property type="evidence" value="ECO:0007669"/>
    <property type="project" value="UniProtKB-EC"/>
</dbReference>
<keyword evidence="6 10" id="KW-0133">Cell shape</keyword>
<keyword evidence="9 10" id="KW-0961">Cell wall biogenesis/degradation</keyword>
<evidence type="ECO:0000256" key="8">
    <source>
        <dbReference type="ARBA" id="ARBA00023306"/>
    </source>
</evidence>
<keyword evidence="2 10" id="KW-0436">Ligase</keyword>
<dbReference type="SUPFAM" id="SSF53244">
    <property type="entry name" value="MurD-like peptide ligases, peptide-binding domain"/>
    <property type="match status" value="1"/>
</dbReference>
<feature type="domain" description="Mur ligase N-terminal catalytic" evidence="12">
    <location>
        <begin position="24"/>
        <end position="82"/>
    </location>
</feature>
<evidence type="ECO:0000313" key="15">
    <source>
        <dbReference type="EMBL" id="WLV25681.1"/>
    </source>
</evidence>
<evidence type="ECO:0000259" key="12">
    <source>
        <dbReference type="Pfam" id="PF01225"/>
    </source>
</evidence>
<dbReference type="Proteomes" id="UP001180087">
    <property type="component" value="Chromosome"/>
</dbReference>
<evidence type="ECO:0000256" key="9">
    <source>
        <dbReference type="ARBA" id="ARBA00023316"/>
    </source>
</evidence>
<dbReference type="HAMAP" id="MF_02019">
    <property type="entry name" value="MurF"/>
    <property type="match status" value="1"/>
</dbReference>
<protein>
    <recommendedName>
        <fullName evidence="10 11">UDP-N-acetylmuramoyl-tripeptide--D-alanyl-D-alanine ligase</fullName>
        <ecNumber evidence="10 11">6.3.2.10</ecNumber>
    </recommendedName>
    <alternativeName>
        <fullName evidence="10">D-alanyl-D-alanine-adding enzyme</fullName>
    </alternativeName>
</protein>
<proteinExistence type="inferred from homology"/>
<evidence type="ECO:0000256" key="11">
    <source>
        <dbReference type="RuleBase" id="RU004136"/>
    </source>
</evidence>
<evidence type="ECO:0000256" key="7">
    <source>
        <dbReference type="ARBA" id="ARBA00022984"/>
    </source>
</evidence>
<dbReference type="Gene3D" id="3.40.1390.10">
    <property type="entry name" value="MurE/MurF, N-terminal domain"/>
    <property type="match status" value="1"/>
</dbReference>
<evidence type="ECO:0000256" key="6">
    <source>
        <dbReference type="ARBA" id="ARBA00022960"/>
    </source>
</evidence>
<sequence>MFAIDFLQQLFPDNQLNGKFAGDEISQVSTDSRGDLSGSLFVPLRGDRFDGHDFAKGAVEAGAVAVLWDRTLPVPGEIHSSAAVFFVEDTLLALQQLAQSYRKLVDPRVIGITGSNGKTTTKDLVAAVLGTSLRTHWTKGNLNNHIGVPLTILGMPRDTEMLIVEMGMNHAGEIELLSNIAQPDYAIITNIGESHIEYLGSREGIAAAKLEIVSGLSNEGKLIIDGDEPLLETVHDSSQTITCGFSNACQLQIVNASVIDEGTIFSLRDGTEFKVGLYGRHHAKNASYAIALGRLLGISDAAIREGLANIMMTGMRFQKVEGRNGAMLINDAYNASPTSMKAAIDVVREMDGYERKIVILGDIFELGSHAQELHISVAPHIKEPIDALFTYGELSKLIGTKVNELDPQIATAHYSDANGLVQALEPYLEAGTVLLFKASRGMKMEQVINLLAVQETNQL</sequence>
<feature type="domain" description="Mur ligase central" evidence="14">
    <location>
        <begin position="112"/>
        <end position="292"/>
    </location>
</feature>
<dbReference type="RefSeq" id="WP_348029474.1">
    <property type="nucleotide sequence ID" value="NZ_CP129113.1"/>
</dbReference>
<dbReference type="NCBIfam" id="TIGR01143">
    <property type="entry name" value="murF"/>
    <property type="match status" value="1"/>
</dbReference>
<dbReference type="PANTHER" id="PTHR43024">
    <property type="entry name" value="UDP-N-ACETYLMURAMOYL-TRIPEPTIDE--D-ALANYL-D-ALANINE LIGASE"/>
    <property type="match status" value="1"/>
</dbReference>
<evidence type="ECO:0000313" key="16">
    <source>
        <dbReference type="Proteomes" id="UP001180087"/>
    </source>
</evidence>
<dbReference type="InterPro" id="IPR035911">
    <property type="entry name" value="MurE/MurF_N"/>
</dbReference>
<dbReference type="Pfam" id="PF08245">
    <property type="entry name" value="Mur_ligase_M"/>
    <property type="match status" value="1"/>
</dbReference>
<dbReference type="Gene3D" id="3.40.1190.10">
    <property type="entry name" value="Mur-like, catalytic domain"/>
    <property type="match status" value="1"/>
</dbReference>
<evidence type="ECO:0000256" key="1">
    <source>
        <dbReference type="ARBA" id="ARBA00022490"/>
    </source>
</evidence>
<dbReference type="Pfam" id="PF01225">
    <property type="entry name" value="Mur_ligase"/>
    <property type="match status" value="1"/>
</dbReference>
<keyword evidence="8 10" id="KW-0131">Cell cycle</keyword>
<evidence type="ECO:0000256" key="5">
    <source>
        <dbReference type="ARBA" id="ARBA00022840"/>
    </source>
</evidence>
<gene>
    <name evidence="10 15" type="primary">murF</name>
    <name evidence="15" type="ORF">QR721_05605</name>
</gene>
<dbReference type="InterPro" id="IPR036615">
    <property type="entry name" value="Mur_ligase_C_dom_sf"/>
</dbReference>
<dbReference type="InterPro" id="IPR000713">
    <property type="entry name" value="Mur_ligase_N"/>
</dbReference>